<feature type="compositionally biased region" description="Polar residues" evidence="4">
    <location>
        <begin position="479"/>
        <end position="489"/>
    </location>
</feature>
<sequence>MLDNEEYAHGRRKSVDVGGLALALENQGLGHGWGGWDQVQQGETHYAELLTEMYTQTQTTVNHHAMDMSPVDIPLETRTRLIDALDSWHFEPYKLPDDEVLFCVQIIFESLFQIENMQKDTGVSLSDISMFLKHLRHLYCGQNSYHNFQHALDVLQASQAFLCAAGVVPPASILCKDTGAWKRKKRGGEDPLVFSLDNMDLFALFIAAIGHDVGHPGLTNMFMKNANAPLSAVFDGKSALEHMHYALLIQAMRHHGLDSLLDRPNGGQCFRKSLAGIVLATDMSLHFEFMKNFGLLVDGKDFPLSFQKLLLCQAIIKCADISNPSRPPGVSHYWADALMTEWSCQASLEKLWQLPPSVQPPECPLAKVRGQIFFISTFAKPLMDLTARGIPGIQQFAEQCTENLTVWEARCLELTSASELPPPSSDTTATNPARSPADFLTSFPLTLPTFVLSYQEDQQLAIEWPTSLPSSPSSSSSSDVTTDNTLVDQSSPPASPVPSVGSTFAIASRSSSSSLRSNTNESAVAMRAAYQVSVRKKRSFHHRYSWSADQGPVALTNPNGATIPKAVLLATVNTPLDTTDRQYATADVAITTPDKGAPRQMGTVQ</sequence>
<comment type="cofactor">
    <cofactor evidence="3">
        <name>a divalent metal cation</name>
        <dbReference type="ChEBI" id="CHEBI:60240"/>
    </cofactor>
    <text evidence="3">Binds 2 divalent metal cations per subunit. Site 1 may preferentially bind zinc ions, while site 2 has a preference for magnesium and/or manganese ions.</text>
</comment>
<dbReference type="GO" id="GO:0004114">
    <property type="term" value="F:3',5'-cyclic-nucleotide phosphodiesterase activity"/>
    <property type="evidence" value="ECO:0007669"/>
    <property type="project" value="InterPro"/>
</dbReference>
<dbReference type="HOGENOM" id="CLU_013818_0_0_1"/>
<dbReference type="PROSITE" id="PS00126">
    <property type="entry name" value="PDEASE_I_1"/>
    <property type="match status" value="1"/>
</dbReference>
<dbReference type="STRING" id="930991.A0A0D0DS83"/>
<dbReference type="PROSITE" id="PS51845">
    <property type="entry name" value="PDEASE_I_2"/>
    <property type="match status" value="1"/>
</dbReference>
<keyword evidence="7" id="KW-1185">Reference proteome</keyword>
<reference evidence="6 7" key="1">
    <citation type="submission" date="2014-04" db="EMBL/GenBank/DDBJ databases">
        <authorList>
            <consortium name="DOE Joint Genome Institute"/>
            <person name="Kuo A."/>
            <person name="Kohler A."/>
            <person name="Jargeat P."/>
            <person name="Nagy L.G."/>
            <person name="Floudas D."/>
            <person name="Copeland A."/>
            <person name="Barry K.W."/>
            <person name="Cichocki N."/>
            <person name="Veneault-Fourrey C."/>
            <person name="LaButti K."/>
            <person name="Lindquist E.A."/>
            <person name="Lipzen A."/>
            <person name="Lundell T."/>
            <person name="Morin E."/>
            <person name="Murat C."/>
            <person name="Sun H."/>
            <person name="Tunlid A."/>
            <person name="Henrissat B."/>
            <person name="Grigoriev I.V."/>
            <person name="Hibbett D.S."/>
            <person name="Martin F."/>
            <person name="Nordberg H.P."/>
            <person name="Cantor M.N."/>
            <person name="Hua S.X."/>
        </authorList>
    </citation>
    <scope>NUCLEOTIDE SEQUENCE [LARGE SCALE GENOMIC DNA]</scope>
    <source>
        <strain evidence="6 7">Ve08.2h10</strain>
    </source>
</reference>
<feature type="region of interest" description="Disordered" evidence="4">
    <location>
        <begin position="465"/>
        <end position="502"/>
    </location>
</feature>
<dbReference type="CDD" id="cd00077">
    <property type="entry name" value="HDc"/>
    <property type="match status" value="1"/>
</dbReference>
<dbReference type="InterPro" id="IPR002073">
    <property type="entry name" value="PDEase_catalytic_dom"/>
</dbReference>
<keyword evidence="2 3" id="KW-0378">Hydrolase</keyword>
<dbReference type="AlphaFoldDB" id="A0A0D0DS83"/>
<dbReference type="InterPro" id="IPR003607">
    <property type="entry name" value="HD/PDEase_dom"/>
</dbReference>
<accession>A0A0D0DS83</accession>
<protein>
    <recommendedName>
        <fullName evidence="3">Phosphodiesterase</fullName>
        <ecNumber evidence="3">3.1.4.-</ecNumber>
    </recommendedName>
</protein>
<reference evidence="7" key="2">
    <citation type="submission" date="2015-01" db="EMBL/GenBank/DDBJ databases">
        <title>Evolutionary Origins and Diversification of the Mycorrhizal Mutualists.</title>
        <authorList>
            <consortium name="DOE Joint Genome Institute"/>
            <consortium name="Mycorrhizal Genomics Consortium"/>
            <person name="Kohler A."/>
            <person name="Kuo A."/>
            <person name="Nagy L.G."/>
            <person name="Floudas D."/>
            <person name="Copeland A."/>
            <person name="Barry K.W."/>
            <person name="Cichocki N."/>
            <person name="Veneault-Fourrey C."/>
            <person name="LaButti K."/>
            <person name="Lindquist E.A."/>
            <person name="Lipzen A."/>
            <person name="Lundell T."/>
            <person name="Morin E."/>
            <person name="Murat C."/>
            <person name="Riley R."/>
            <person name="Ohm R."/>
            <person name="Sun H."/>
            <person name="Tunlid A."/>
            <person name="Henrissat B."/>
            <person name="Grigoriev I.V."/>
            <person name="Hibbett D.S."/>
            <person name="Martin F."/>
        </authorList>
    </citation>
    <scope>NUCLEOTIDE SEQUENCE [LARGE SCALE GENOMIC DNA]</scope>
    <source>
        <strain evidence="7">Ve08.2h10</strain>
    </source>
</reference>
<gene>
    <name evidence="6" type="ORF">PAXRUDRAFT_138985</name>
</gene>
<name>A0A0D0DS83_9AGAM</name>
<dbReference type="GO" id="GO:0046872">
    <property type="term" value="F:metal ion binding"/>
    <property type="evidence" value="ECO:0007669"/>
    <property type="project" value="UniProtKB-KW"/>
</dbReference>
<evidence type="ECO:0000313" key="6">
    <source>
        <dbReference type="EMBL" id="KIK96208.1"/>
    </source>
</evidence>
<dbReference type="OrthoDB" id="546632at2759"/>
<evidence type="ECO:0000256" key="1">
    <source>
        <dbReference type="ARBA" id="ARBA00022723"/>
    </source>
</evidence>
<dbReference type="Pfam" id="PF00233">
    <property type="entry name" value="PDEase_I"/>
    <property type="match status" value="1"/>
</dbReference>
<evidence type="ECO:0000256" key="2">
    <source>
        <dbReference type="ARBA" id="ARBA00022801"/>
    </source>
</evidence>
<dbReference type="EMBL" id="KN824998">
    <property type="protein sequence ID" value="KIK96208.1"/>
    <property type="molecule type" value="Genomic_DNA"/>
</dbReference>
<proteinExistence type="inferred from homology"/>
<dbReference type="InterPro" id="IPR023174">
    <property type="entry name" value="PDEase_CS"/>
</dbReference>
<dbReference type="PANTHER" id="PTHR11347">
    <property type="entry name" value="CYCLIC NUCLEOTIDE PHOSPHODIESTERASE"/>
    <property type="match status" value="1"/>
</dbReference>
<keyword evidence="1 3" id="KW-0479">Metal-binding</keyword>
<dbReference type="Proteomes" id="UP000054538">
    <property type="component" value="Unassembled WGS sequence"/>
</dbReference>
<dbReference type="EC" id="3.1.4.-" evidence="3"/>
<evidence type="ECO:0000259" key="5">
    <source>
        <dbReference type="PROSITE" id="PS51845"/>
    </source>
</evidence>
<dbReference type="InterPro" id="IPR036971">
    <property type="entry name" value="PDEase_catalytic_dom_sf"/>
</dbReference>
<dbReference type="SMART" id="SM00471">
    <property type="entry name" value="HDc"/>
    <property type="match status" value="1"/>
</dbReference>
<evidence type="ECO:0000313" key="7">
    <source>
        <dbReference type="Proteomes" id="UP000054538"/>
    </source>
</evidence>
<dbReference type="Gene3D" id="1.10.1300.10">
    <property type="entry name" value="3'5'-cyclic nucleotide phosphodiesterase, catalytic domain"/>
    <property type="match status" value="1"/>
</dbReference>
<feature type="compositionally biased region" description="Low complexity" evidence="4">
    <location>
        <begin position="467"/>
        <end position="478"/>
    </location>
</feature>
<feature type="domain" description="PDEase" evidence="5">
    <location>
        <begin position="57"/>
        <end position="414"/>
    </location>
</feature>
<dbReference type="InParanoid" id="A0A0D0DS83"/>
<evidence type="ECO:0000256" key="3">
    <source>
        <dbReference type="RuleBase" id="RU363067"/>
    </source>
</evidence>
<evidence type="ECO:0000256" key="4">
    <source>
        <dbReference type="SAM" id="MobiDB-lite"/>
    </source>
</evidence>
<comment type="similarity">
    <text evidence="3">Belongs to the cyclic nucleotide phosphodiesterase family.</text>
</comment>
<dbReference type="SUPFAM" id="SSF109604">
    <property type="entry name" value="HD-domain/PDEase-like"/>
    <property type="match status" value="1"/>
</dbReference>
<dbReference type="GO" id="GO:0007165">
    <property type="term" value="P:signal transduction"/>
    <property type="evidence" value="ECO:0007669"/>
    <property type="project" value="InterPro"/>
</dbReference>
<organism evidence="6 7">
    <name type="scientific">Paxillus rubicundulus Ve08.2h10</name>
    <dbReference type="NCBI Taxonomy" id="930991"/>
    <lineage>
        <taxon>Eukaryota</taxon>
        <taxon>Fungi</taxon>
        <taxon>Dikarya</taxon>
        <taxon>Basidiomycota</taxon>
        <taxon>Agaricomycotina</taxon>
        <taxon>Agaricomycetes</taxon>
        <taxon>Agaricomycetidae</taxon>
        <taxon>Boletales</taxon>
        <taxon>Paxilineae</taxon>
        <taxon>Paxillaceae</taxon>
        <taxon>Paxillus</taxon>
    </lineage>
</organism>